<reference evidence="1 2" key="1">
    <citation type="journal article" date="2024" name="IMA Fungus">
        <title>Apiospora arundinis, a panoply of carbohydrate-active enzymes and secondary metabolites.</title>
        <authorList>
            <person name="Sorensen T."/>
            <person name="Petersen C."/>
            <person name="Muurmann A.T."/>
            <person name="Christiansen J.V."/>
            <person name="Brundto M.L."/>
            <person name="Overgaard C.K."/>
            <person name="Boysen A.T."/>
            <person name="Wollenberg R.D."/>
            <person name="Larsen T.O."/>
            <person name="Sorensen J.L."/>
            <person name="Nielsen K.L."/>
            <person name="Sondergaard T.E."/>
        </authorList>
    </citation>
    <scope>NUCLEOTIDE SEQUENCE [LARGE SCALE GENOMIC DNA]</scope>
    <source>
        <strain evidence="1 2">AAU 773</strain>
    </source>
</reference>
<evidence type="ECO:0000313" key="2">
    <source>
        <dbReference type="Proteomes" id="UP001390339"/>
    </source>
</evidence>
<keyword evidence="2" id="KW-1185">Reference proteome</keyword>
<dbReference type="Proteomes" id="UP001390339">
    <property type="component" value="Unassembled WGS sequence"/>
</dbReference>
<organism evidence="1 2">
    <name type="scientific">Apiospora arundinis</name>
    <dbReference type="NCBI Taxonomy" id="335852"/>
    <lineage>
        <taxon>Eukaryota</taxon>
        <taxon>Fungi</taxon>
        <taxon>Dikarya</taxon>
        <taxon>Ascomycota</taxon>
        <taxon>Pezizomycotina</taxon>
        <taxon>Sordariomycetes</taxon>
        <taxon>Xylariomycetidae</taxon>
        <taxon>Amphisphaeriales</taxon>
        <taxon>Apiosporaceae</taxon>
        <taxon>Apiospora</taxon>
    </lineage>
</organism>
<gene>
    <name evidence="1" type="ORF">PGQ11_003060</name>
</gene>
<sequence length="82" mass="9068">MGWGWDGAASRNVIRRSGSDDRFHFGRKEPLVYRRLGTVTLGEYEVALLGIASEIELLESPGLRWSLLDSTGVFKMGGGQLQ</sequence>
<proteinExistence type="predicted"/>
<accession>A0ABR2J4T6</accession>
<protein>
    <submittedName>
        <fullName evidence="1">Uncharacterized protein</fullName>
    </submittedName>
</protein>
<evidence type="ECO:0000313" key="1">
    <source>
        <dbReference type="EMBL" id="KAK8872546.1"/>
    </source>
</evidence>
<comment type="caution">
    <text evidence="1">The sequence shown here is derived from an EMBL/GenBank/DDBJ whole genome shotgun (WGS) entry which is preliminary data.</text>
</comment>
<dbReference type="EMBL" id="JAPCWZ010000003">
    <property type="protein sequence ID" value="KAK8872546.1"/>
    <property type="molecule type" value="Genomic_DNA"/>
</dbReference>
<name>A0ABR2J4T6_9PEZI</name>